<dbReference type="Proteomes" id="UP000198703">
    <property type="component" value="Unassembled WGS sequence"/>
</dbReference>
<accession>A0A1H4AET6</accession>
<evidence type="ECO:0000313" key="3">
    <source>
        <dbReference type="EMBL" id="SEA34440.1"/>
    </source>
</evidence>
<evidence type="ECO:0000256" key="1">
    <source>
        <dbReference type="SAM" id="Phobius"/>
    </source>
</evidence>
<gene>
    <name evidence="3" type="ORF">SAMN05444370_104196</name>
</gene>
<evidence type="ECO:0000256" key="2">
    <source>
        <dbReference type="SAM" id="SignalP"/>
    </source>
</evidence>
<feature type="chain" id="PRO_5011776796" evidence="2">
    <location>
        <begin position="23"/>
        <end position="385"/>
    </location>
</feature>
<evidence type="ECO:0000313" key="4">
    <source>
        <dbReference type="Proteomes" id="UP000198703"/>
    </source>
</evidence>
<keyword evidence="1" id="KW-1133">Transmembrane helix</keyword>
<dbReference type="NCBIfam" id="NF033657">
    <property type="entry name" value="choice_anch_F"/>
    <property type="match status" value="1"/>
</dbReference>
<feature type="signal peptide" evidence="2">
    <location>
        <begin position="1"/>
        <end position="22"/>
    </location>
</feature>
<feature type="transmembrane region" description="Helical" evidence="1">
    <location>
        <begin position="359"/>
        <end position="379"/>
    </location>
</feature>
<reference evidence="3 4" key="1">
    <citation type="submission" date="2016-10" db="EMBL/GenBank/DDBJ databases">
        <authorList>
            <person name="de Groot N.N."/>
        </authorList>
    </citation>
    <scope>NUCLEOTIDE SEQUENCE [LARGE SCALE GENOMIC DNA]</scope>
    <source>
        <strain evidence="3 4">DSM 15345</strain>
    </source>
</reference>
<sequence length="385" mass="39787">MVAVKTLVSGAVLAGLAPSAFAATIIGWNTANVAVAPTPADYVTATSVVFDRDAGDPAASPTGAIAFTPPEAASPGIKVVNGAFELGGPGPQPSIAGCIMASSSATCDSPFQSGKRFKEIVTGKAPVDLVFDLGPDSPSFENVGYEVYHRLVNDTGVALRGFTIELGFGVGSGFVASSAGDGLGFSTGFTAGPDDLNAFSQFPFGLFGDADGNPNFTLDGFFAAERTGFDLLFSEDILSSQGFYGPYADLFGPWMTRDVVPDGAFWDFDSDPLTDDLLMAWQREDSVWELRRDIVNGVAVSLAVAEEFASLADVIARLGVQLGDGPIEDLANLNATYAIALADSFSGDDFTLRVTVAPVPLPGAAPLLIAALAVFGLAARRRAAA</sequence>
<keyword evidence="1" id="KW-0812">Transmembrane</keyword>
<organism evidence="3 4">
    <name type="scientific">Rubrimonas cliftonensis</name>
    <dbReference type="NCBI Taxonomy" id="89524"/>
    <lineage>
        <taxon>Bacteria</taxon>
        <taxon>Pseudomonadati</taxon>
        <taxon>Pseudomonadota</taxon>
        <taxon>Alphaproteobacteria</taxon>
        <taxon>Rhodobacterales</taxon>
        <taxon>Paracoccaceae</taxon>
        <taxon>Rubrimonas</taxon>
    </lineage>
</organism>
<proteinExistence type="predicted"/>
<dbReference type="EMBL" id="FNQM01000004">
    <property type="protein sequence ID" value="SEA34440.1"/>
    <property type="molecule type" value="Genomic_DNA"/>
</dbReference>
<protein>
    <submittedName>
        <fullName evidence="3">VPLPA-CTERM protein sorting domain-containing protein</fullName>
    </submittedName>
</protein>
<dbReference type="STRING" id="89524.SAMN05444370_104196"/>
<keyword evidence="2" id="KW-0732">Signal</keyword>
<keyword evidence="4" id="KW-1185">Reference proteome</keyword>
<name>A0A1H4AET6_9RHOB</name>
<dbReference type="OrthoDB" id="7486720at2"/>
<dbReference type="AlphaFoldDB" id="A0A1H4AET6"/>
<keyword evidence="1" id="KW-0472">Membrane</keyword>